<dbReference type="InterPro" id="IPR012507">
    <property type="entry name" value="YibE_F"/>
</dbReference>
<reference evidence="2 3" key="1">
    <citation type="submission" date="2018-03" db="EMBL/GenBank/DDBJ databases">
        <title>Aerobic endospore-forming bacteria genome sequencing and assembly.</title>
        <authorList>
            <person name="Cavalcante D.A."/>
            <person name="Driks A."/>
            <person name="Putonti C."/>
            <person name="De-Souza M.T."/>
        </authorList>
    </citation>
    <scope>NUCLEOTIDE SEQUENCE [LARGE SCALE GENOMIC DNA]</scope>
    <source>
        <strain evidence="2 3">SDF0037</strain>
    </source>
</reference>
<protein>
    <submittedName>
        <fullName evidence="2">YibE/F family protein</fullName>
    </submittedName>
</protein>
<comment type="caution">
    <text evidence="2">The sequence shown here is derived from an EMBL/GenBank/DDBJ whole genome shotgun (WGS) entry which is preliminary data.</text>
</comment>
<dbReference type="PANTHER" id="PTHR41771">
    <property type="entry name" value="MEMBRANE PROTEIN-RELATED"/>
    <property type="match status" value="1"/>
</dbReference>
<dbReference type="OrthoDB" id="5753718at2"/>
<name>A0A544UNH2_LYSSH</name>
<feature type="transmembrane region" description="Helical" evidence="1">
    <location>
        <begin position="357"/>
        <end position="380"/>
    </location>
</feature>
<evidence type="ECO:0000313" key="2">
    <source>
        <dbReference type="EMBL" id="TQR35378.1"/>
    </source>
</evidence>
<evidence type="ECO:0000313" key="3">
    <source>
        <dbReference type="Proteomes" id="UP000317944"/>
    </source>
</evidence>
<feature type="transmembrane region" description="Helical" evidence="1">
    <location>
        <begin position="166"/>
        <end position="186"/>
    </location>
</feature>
<gene>
    <name evidence="2" type="ORF">C7Y47_08215</name>
</gene>
<accession>A0A544UNH2</accession>
<sequence>MIRFPSTLEVLLLQNILKKKSFNKVIFYTFIAICFIASVFFVYHNEAFYDRPIAEVIKTELKESNPVTDMYENEDHLYIQQITAVLKNGEKKGKLIHFTNEYSASGAFDQEYHVGHKLFVSIKANTNKNGDLTGAILDVKRDQFVLIVAWIFIVALLIVGKRQGLFSIISLIVNSLVLSYALDLYIHSNINLIFISGVCVLLFTVISLILINGLNEKTYAGIVATLIGTFISLLISALVLWITNENGLRYEEMQFLTRPYRMIFMAGLFIGALGAVMDVSITMASSMFALFEQNQDISDQALKISGIDIGKDIMGTITSILFFVYICGSIPMLILYLKNSYPLGQTLSMNLSLELARALAGGIGVVLTIPISLYTSIFFINRKRAKQ</sequence>
<keyword evidence="1" id="KW-0812">Transmembrane</keyword>
<keyword evidence="1" id="KW-1133">Transmembrane helix</keyword>
<feature type="transmembrane region" description="Helical" evidence="1">
    <location>
        <begin position="218"/>
        <end position="242"/>
    </location>
</feature>
<keyword evidence="1" id="KW-0472">Membrane</keyword>
<proteinExistence type="predicted"/>
<organism evidence="2 3">
    <name type="scientific">Lysinibacillus sphaericus</name>
    <name type="common">Bacillus sphaericus</name>
    <dbReference type="NCBI Taxonomy" id="1421"/>
    <lineage>
        <taxon>Bacteria</taxon>
        <taxon>Bacillati</taxon>
        <taxon>Bacillota</taxon>
        <taxon>Bacilli</taxon>
        <taxon>Bacillales</taxon>
        <taxon>Bacillaceae</taxon>
        <taxon>Lysinibacillus</taxon>
    </lineage>
</organism>
<dbReference type="PANTHER" id="PTHR41771:SF1">
    <property type="entry name" value="MEMBRANE PROTEIN"/>
    <property type="match status" value="1"/>
</dbReference>
<feature type="transmembrane region" description="Helical" evidence="1">
    <location>
        <begin position="312"/>
        <end position="337"/>
    </location>
</feature>
<dbReference type="Proteomes" id="UP000317944">
    <property type="component" value="Unassembled WGS sequence"/>
</dbReference>
<dbReference type="Pfam" id="PF07907">
    <property type="entry name" value="YibE_F"/>
    <property type="match status" value="1"/>
</dbReference>
<evidence type="ECO:0000256" key="1">
    <source>
        <dbReference type="SAM" id="Phobius"/>
    </source>
</evidence>
<feature type="transmembrane region" description="Helical" evidence="1">
    <location>
        <begin position="192"/>
        <end position="211"/>
    </location>
</feature>
<feature type="transmembrane region" description="Helical" evidence="1">
    <location>
        <begin position="143"/>
        <end position="159"/>
    </location>
</feature>
<feature type="transmembrane region" description="Helical" evidence="1">
    <location>
        <begin position="262"/>
        <end position="291"/>
    </location>
</feature>
<dbReference type="AlphaFoldDB" id="A0A544UNH2"/>
<feature type="transmembrane region" description="Helical" evidence="1">
    <location>
        <begin position="25"/>
        <end position="43"/>
    </location>
</feature>
<dbReference type="EMBL" id="SADV01000005">
    <property type="protein sequence ID" value="TQR35378.1"/>
    <property type="molecule type" value="Genomic_DNA"/>
</dbReference>